<evidence type="ECO:0000256" key="4">
    <source>
        <dbReference type="ARBA" id="ARBA00022970"/>
    </source>
</evidence>
<dbReference type="EMBL" id="BOMH01000018">
    <property type="protein sequence ID" value="GID64651.1"/>
    <property type="molecule type" value="Genomic_DNA"/>
</dbReference>
<evidence type="ECO:0000313" key="7">
    <source>
        <dbReference type="EMBL" id="GID64651.1"/>
    </source>
</evidence>
<organism evidence="7 8">
    <name type="scientific">Actinoplanes cyaneus</name>
    <dbReference type="NCBI Taxonomy" id="52696"/>
    <lineage>
        <taxon>Bacteria</taxon>
        <taxon>Bacillati</taxon>
        <taxon>Actinomycetota</taxon>
        <taxon>Actinomycetes</taxon>
        <taxon>Micromonosporales</taxon>
        <taxon>Micromonosporaceae</taxon>
        <taxon>Actinoplanes</taxon>
    </lineage>
</organism>
<dbReference type="GO" id="GO:0006865">
    <property type="term" value="P:amino acid transport"/>
    <property type="evidence" value="ECO:0007669"/>
    <property type="project" value="UniProtKB-KW"/>
</dbReference>
<dbReference type="PRINTS" id="PR00337">
    <property type="entry name" value="LEUILEVALBP"/>
</dbReference>
<sequence>MRARRPFALAAALVVLAGLPACSGSGGPEPAASPSANVIRLAGVLPLTGRSSHTGESMLNGARLAVSEVNAVGGVLGRQVELVAEDDACDPGTAVTAAQAVVKRDVAVSVGGYCSSAVVPTLKIFRDAGVPMVIAQANSTDLIAPHYDSVFLICGTVTAEAVFAVDWIKRLGGKRVSIVHDGTSFPLTLADSTAARARATGELTVAGELKLSQGATDYQRIAQAVIASKADTVYYTGYYGEANQLIKDLRTKGFSGRIVVGDGATDGPLLADLSEGQSRDVYGTALLIPEFMPELAEWSQRYERAYGAAPGPSSAESYDAVMVAVDAIKRAGSTGHDALRAALSTTAHAGLSGTVSFNADGTRTVPKFLLLKADGKKFRLAGG</sequence>
<name>A0A919IGB0_9ACTN</name>
<comment type="similarity">
    <text evidence="1">Belongs to the leucine-binding protein family.</text>
</comment>
<dbReference type="SUPFAM" id="SSF53822">
    <property type="entry name" value="Periplasmic binding protein-like I"/>
    <property type="match status" value="1"/>
</dbReference>
<keyword evidence="3 5" id="KW-0732">Signal</keyword>
<feature type="domain" description="Leucine-binding protein" evidence="6">
    <location>
        <begin position="39"/>
        <end position="374"/>
    </location>
</feature>
<dbReference type="Pfam" id="PF13458">
    <property type="entry name" value="Peripla_BP_6"/>
    <property type="match status" value="1"/>
</dbReference>
<dbReference type="InterPro" id="IPR028081">
    <property type="entry name" value="Leu-bd"/>
</dbReference>
<feature type="chain" id="PRO_5039578297" evidence="5">
    <location>
        <begin position="24"/>
        <end position="383"/>
    </location>
</feature>
<protein>
    <submittedName>
        <fullName evidence="7">Branched chain amino acid ABC transporter substrate-binding protein</fullName>
    </submittedName>
</protein>
<evidence type="ECO:0000256" key="1">
    <source>
        <dbReference type="ARBA" id="ARBA00010062"/>
    </source>
</evidence>
<dbReference type="RefSeq" id="WP_203740156.1">
    <property type="nucleotide sequence ID" value="NZ_BAAAUC010000087.1"/>
</dbReference>
<dbReference type="PANTHER" id="PTHR47151">
    <property type="entry name" value="LEU/ILE/VAL-BINDING ABC TRANSPORTER SUBUNIT"/>
    <property type="match status" value="1"/>
</dbReference>
<evidence type="ECO:0000256" key="2">
    <source>
        <dbReference type="ARBA" id="ARBA00022448"/>
    </source>
</evidence>
<keyword evidence="8" id="KW-1185">Reference proteome</keyword>
<feature type="signal peptide" evidence="5">
    <location>
        <begin position="1"/>
        <end position="23"/>
    </location>
</feature>
<dbReference type="InterPro" id="IPR000709">
    <property type="entry name" value="Leu_Ile_Val-bd"/>
</dbReference>
<dbReference type="CDD" id="cd06342">
    <property type="entry name" value="PBP1_ABC_LIVBP-like"/>
    <property type="match status" value="1"/>
</dbReference>
<dbReference type="Gene3D" id="3.40.50.2300">
    <property type="match status" value="2"/>
</dbReference>
<evidence type="ECO:0000256" key="3">
    <source>
        <dbReference type="ARBA" id="ARBA00022729"/>
    </source>
</evidence>
<dbReference type="InterPro" id="IPR028082">
    <property type="entry name" value="Peripla_BP_I"/>
</dbReference>
<accession>A0A919IGB0</accession>
<reference evidence="7" key="1">
    <citation type="submission" date="2021-01" db="EMBL/GenBank/DDBJ databases">
        <title>Whole genome shotgun sequence of Actinoplanes cyaneus NBRC 14990.</title>
        <authorList>
            <person name="Komaki H."/>
            <person name="Tamura T."/>
        </authorList>
    </citation>
    <scope>NUCLEOTIDE SEQUENCE</scope>
    <source>
        <strain evidence="7">NBRC 14990</strain>
    </source>
</reference>
<dbReference type="Proteomes" id="UP000619479">
    <property type="component" value="Unassembled WGS sequence"/>
</dbReference>
<evidence type="ECO:0000256" key="5">
    <source>
        <dbReference type="SAM" id="SignalP"/>
    </source>
</evidence>
<keyword evidence="4" id="KW-0029">Amino-acid transport</keyword>
<dbReference type="PANTHER" id="PTHR47151:SF2">
    <property type="entry name" value="AMINO ACID BINDING PROTEIN"/>
    <property type="match status" value="1"/>
</dbReference>
<evidence type="ECO:0000259" key="6">
    <source>
        <dbReference type="Pfam" id="PF13458"/>
    </source>
</evidence>
<proteinExistence type="inferred from homology"/>
<dbReference type="AlphaFoldDB" id="A0A919IGB0"/>
<keyword evidence="2" id="KW-0813">Transport</keyword>
<comment type="caution">
    <text evidence="7">The sequence shown here is derived from an EMBL/GenBank/DDBJ whole genome shotgun (WGS) entry which is preliminary data.</text>
</comment>
<evidence type="ECO:0000313" key="8">
    <source>
        <dbReference type="Proteomes" id="UP000619479"/>
    </source>
</evidence>
<gene>
    <name evidence="7" type="ORF">Acy02nite_25320</name>
</gene>